<evidence type="ECO:0000256" key="1">
    <source>
        <dbReference type="ARBA" id="ARBA00004141"/>
    </source>
</evidence>
<evidence type="ECO:0000259" key="6">
    <source>
        <dbReference type="Pfam" id="PF00520"/>
    </source>
</evidence>
<evidence type="ECO:0000313" key="7">
    <source>
        <dbReference type="EMBL" id="UYV62375.1"/>
    </source>
</evidence>
<comment type="subcellular location">
    <subcellularLocation>
        <location evidence="1">Membrane</location>
        <topology evidence="1">Multi-pass membrane protein</topology>
    </subcellularLocation>
</comment>
<dbReference type="InterPro" id="IPR005821">
    <property type="entry name" value="Ion_trans_dom"/>
</dbReference>
<name>A0ABY6K3K7_9ARAC</name>
<feature type="transmembrane region" description="Helical" evidence="5">
    <location>
        <begin position="113"/>
        <end position="134"/>
    </location>
</feature>
<dbReference type="EMBL" id="CP092864">
    <property type="protein sequence ID" value="UYV62375.1"/>
    <property type="molecule type" value="Genomic_DNA"/>
</dbReference>
<dbReference type="PANTHER" id="PTHR46141">
    <property type="entry name" value="SODIUM LEAK CHANNEL NON-SELECTIVE PROTEIN"/>
    <property type="match status" value="1"/>
</dbReference>
<dbReference type="Pfam" id="PF00520">
    <property type="entry name" value="Ion_trans"/>
    <property type="match status" value="1"/>
</dbReference>
<evidence type="ECO:0000256" key="5">
    <source>
        <dbReference type="SAM" id="Phobius"/>
    </source>
</evidence>
<keyword evidence="8" id="KW-1185">Reference proteome</keyword>
<keyword evidence="4 5" id="KW-0472">Membrane</keyword>
<evidence type="ECO:0000256" key="4">
    <source>
        <dbReference type="ARBA" id="ARBA00023136"/>
    </source>
</evidence>
<dbReference type="InterPro" id="IPR028823">
    <property type="entry name" value="NALCN"/>
</dbReference>
<dbReference type="Gene3D" id="1.20.120.350">
    <property type="entry name" value="Voltage-gated potassium channels. Chain C"/>
    <property type="match status" value="1"/>
</dbReference>
<reference evidence="7 8" key="1">
    <citation type="submission" date="2022-01" db="EMBL/GenBank/DDBJ databases">
        <title>A chromosomal length assembly of Cordylochernes scorpioides.</title>
        <authorList>
            <person name="Zeh D."/>
            <person name="Zeh J."/>
        </authorList>
    </citation>
    <scope>NUCLEOTIDE SEQUENCE [LARGE SCALE GENOMIC DNA]</scope>
    <source>
        <strain evidence="7">IN4F17</strain>
        <tissue evidence="7">Whole Body</tissue>
    </source>
</reference>
<sequence length="206" mass="23951">MLGRKQSMRGEITLADYGPDESLNENTDLEWVNKVSVSHLWVRRLLRLCALLSLLSVSLNTTRTFDKYPALVYFTFLADAFVTLLFSAEMIAKMHIRGVIMGDNPYLKDRWCQFDATMVFFLWISVILQVTYLLSFDFYLFLSYSVKSMSICSAVLCPQVFEMTGVVPKFSYLSILRAPRPLIMIRFIRVFLKFSMPKSRINQIFK</sequence>
<dbReference type="Proteomes" id="UP001235939">
    <property type="component" value="Chromosome 02"/>
</dbReference>
<feature type="transmembrane region" description="Helical" evidence="5">
    <location>
        <begin position="71"/>
        <end position="92"/>
    </location>
</feature>
<gene>
    <name evidence="7" type="ORF">LAZ67_2000328</name>
</gene>
<accession>A0ABY6K3K7</accession>
<evidence type="ECO:0000256" key="2">
    <source>
        <dbReference type="ARBA" id="ARBA00022692"/>
    </source>
</evidence>
<evidence type="ECO:0000313" key="8">
    <source>
        <dbReference type="Proteomes" id="UP001235939"/>
    </source>
</evidence>
<dbReference type="InterPro" id="IPR027359">
    <property type="entry name" value="Volt_channel_dom_sf"/>
</dbReference>
<organism evidence="7 8">
    <name type="scientific">Cordylochernes scorpioides</name>
    <dbReference type="NCBI Taxonomy" id="51811"/>
    <lineage>
        <taxon>Eukaryota</taxon>
        <taxon>Metazoa</taxon>
        <taxon>Ecdysozoa</taxon>
        <taxon>Arthropoda</taxon>
        <taxon>Chelicerata</taxon>
        <taxon>Arachnida</taxon>
        <taxon>Pseudoscorpiones</taxon>
        <taxon>Cheliferoidea</taxon>
        <taxon>Chernetidae</taxon>
        <taxon>Cordylochernes</taxon>
    </lineage>
</organism>
<evidence type="ECO:0000256" key="3">
    <source>
        <dbReference type="ARBA" id="ARBA00022989"/>
    </source>
</evidence>
<protein>
    <recommendedName>
        <fullName evidence="6">Ion transport domain-containing protein</fullName>
    </recommendedName>
</protein>
<feature type="domain" description="Ion transport" evidence="6">
    <location>
        <begin position="45"/>
        <end position="188"/>
    </location>
</feature>
<proteinExistence type="predicted"/>
<keyword evidence="2 5" id="KW-0812">Transmembrane</keyword>
<keyword evidence="3 5" id="KW-1133">Transmembrane helix</keyword>
<dbReference type="PANTHER" id="PTHR46141:SF1">
    <property type="entry name" value="SODIUM LEAK CHANNEL NALCN"/>
    <property type="match status" value="1"/>
</dbReference>